<proteinExistence type="predicted"/>
<reference evidence="1" key="1">
    <citation type="submission" date="2016-04" db="UniProtKB">
        <authorList>
            <consortium name="WormBaseParasite"/>
        </authorList>
    </citation>
    <scope>IDENTIFICATION</scope>
</reference>
<dbReference type="AlphaFoldDB" id="A0A158QKT3"/>
<organism evidence="1">
    <name type="scientific">Haemonchus placei</name>
    <name type="common">Barber's pole worm</name>
    <dbReference type="NCBI Taxonomy" id="6290"/>
    <lineage>
        <taxon>Eukaryota</taxon>
        <taxon>Metazoa</taxon>
        <taxon>Ecdysozoa</taxon>
        <taxon>Nematoda</taxon>
        <taxon>Chromadorea</taxon>
        <taxon>Rhabditida</taxon>
        <taxon>Rhabditina</taxon>
        <taxon>Rhabditomorpha</taxon>
        <taxon>Strongyloidea</taxon>
        <taxon>Trichostrongylidae</taxon>
        <taxon>Haemonchus</taxon>
    </lineage>
</organism>
<dbReference type="WBParaSite" id="HPLM_0000521201-mRNA-1">
    <property type="protein sequence ID" value="HPLM_0000521201-mRNA-1"/>
    <property type="gene ID" value="HPLM_0000521201"/>
</dbReference>
<protein>
    <submittedName>
        <fullName evidence="1">Ovule protein</fullName>
    </submittedName>
</protein>
<accession>A0A158QKT3</accession>
<sequence length="78" mass="8775">LTDIEKVDNPAFGIEFEYKLFLCFIVNTVDVANSFIGILQLDLVTCQGCCNFSVFLGKIFLKPDSLLLFAFTLLQLSF</sequence>
<evidence type="ECO:0000313" key="1">
    <source>
        <dbReference type="WBParaSite" id="HPLM_0000521201-mRNA-1"/>
    </source>
</evidence>
<name>A0A158QKT3_HAEPC</name>